<protein>
    <submittedName>
        <fullName evidence="1">Uncharacterized protein</fullName>
    </submittedName>
</protein>
<evidence type="ECO:0000313" key="1">
    <source>
        <dbReference type="EMBL" id="KJE88675.1"/>
    </source>
</evidence>
<organism evidence="1 2">
    <name type="scientific">Capsaspora owczarzaki (strain ATCC 30864)</name>
    <dbReference type="NCBI Taxonomy" id="595528"/>
    <lineage>
        <taxon>Eukaryota</taxon>
        <taxon>Filasterea</taxon>
        <taxon>Capsaspora</taxon>
    </lineage>
</organism>
<dbReference type="Proteomes" id="UP000008743">
    <property type="component" value="Unassembled WGS sequence"/>
</dbReference>
<dbReference type="AlphaFoldDB" id="A0A0D2WGT9"/>
<sequence>MRLGGRDGRRGQARLDAGRRSFLCSQDGGIDNRHVEGIHARFLEADGGGAVLDEAKIKQLLSVAPALVDIEVEAADKPVDRLLAHKAAAQREEQPRAIADFEATGAGVNQGGENAGNVVGHQGQTRHGIRPVVAVRDHRGGSRSRADWGTGRSRDGRWRCYW</sequence>
<accession>A0A0D2WGT9</accession>
<reference evidence="2" key="1">
    <citation type="submission" date="2011-02" db="EMBL/GenBank/DDBJ databases">
        <title>The Genome Sequence of Capsaspora owczarzaki ATCC 30864.</title>
        <authorList>
            <person name="Russ C."/>
            <person name="Cuomo C."/>
            <person name="Burger G."/>
            <person name="Gray M.W."/>
            <person name="Holland P.W.H."/>
            <person name="King N."/>
            <person name="Lang F.B.F."/>
            <person name="Roger A.J."/>
            <person name="Ruiz-Trillo I."/>
            <person name="Young S.K."/>
            <person name="Zeng Q."/>
            <person name="Gargeya S."/>
            <person name="Alvarado L."/>
            <person name="Berlin A."/>
            <person name="Chapman S.B."/>
            <person name="Chen Z."/>
            <person name="Freedman E."/>
            <person name="Gellesch M."/>
            <person name="Goldberg J."/>
            <person name="Griggs A."/>
            <person name="Gujja S."/>
            <person name="Heilman E."/>
            <person name="Heiman D."/>
            <person name="Howarth C."/>
            <person name="Mehta T."/>
            <person name="Neiman D."/>
            <person name="Pearson M."/>
            <person name="Roberts A."/>
            <person name="Saif S."/>
            <person name="Shea T."/>
            <person name="Shenoy N."/>
            <person name="Sisk P."/>
            <person name="Stolte C."/>
            <person name="Sykes S."/>
            <person name="White J."/>
            <person name="Yandava C."/>
            <person name="Haas B."/>
            <person name="Nusbaum C."/>
            <person name="Birren B."/>
        </authorList>
    </citation>
    <scope>NUCLEOTIDE SEQUENCE</scope>
    <source>
        <strain evidence="2">ATCC 30864</strain>
    </source>
</reference>
<proteinExistence type="predicted"/>
<name>A0A0D2WGT9_CAPO3</name>
<gene>
    <name evidence="1" type="ORF">CAOG_009291</name>
</gene>
<evidence type="ECO:0000313" key="2">
    <source>
        <dbReference type="Proteomes" id="UP000008743"/>
    </source>
</evidence>
<keyword evidence="2" id="KW-1185">Reference proteome</keyword>
<dbReference type="EMBL" id="KE346360">
    <property type="protein sequence ID" value="KJE88675.1"/>
    <property type="molecule type" value="Genomic_DNA"/>
</dbReference>
<dbReference type="InParanoid" id="A0A0D2WGT9"/>